<dbReference type="InterPro" id="IPR018247">
    <property type="entry name" value="EF_Hand_1_Ca_BS"/>
</dbReference>
<evidence type="ECO:0000256" key="5">
    <source>
        <dbReference type="PROSITE-ProRule" id="PRU01240"/>
    </source>
</evidence>
<evidence type="ECO:0000256" key="3">
    <source>
        <dbReference type="ARBA" id="ARBA00022801"/>
    </source>
</evidence>
<reference evidence="8 9" key="1">
    <citation type="journal article" date="2016" name="Nat. Commun.">
        <title>Thousands of microbial genomes shed light on interconnected biogeochemical processes in an aquifer system.</title>
        <authorList>
            <person name="Anantharaman K."/>
            <person name="Brown C.T."/>
            <person name="Hug L.A."/>
            <person name="Sharon I."/>
            <person name="Castelle C.J."/>
            <person name="Probst A.J."/>
            <person name="Thomas B.C."/>
            <person name="Singh A."/>
            <person name="Wilkins M.J."/>
            <person name="Karaoz U."/>
            <person name="Brodie E.L."/>
            <person name="Williams K.H."/>
            <person name="Hubbard S.S."/>
            <person name="Banfield J.F."/>
        </authorList>
    </citation>
    <scope>NUCLEOTIDE SEQUENCE [LARGE SCALE GENOMIC DNA]</scope>
</reference>
<comment type="caution">
    <text evidence="8">The sequence shown here is derived from an EMBL/GenBank/DDBJ whole genome shotgun (WGS) entry which is preliminary data.</text>
</comment>
<sequence>MLIKMNANIAKIIKKFSLLISIMVISYVAVFLLVDRPQVPKVQAATDQVIGDQNNDGIINLVDARILAPPATTSCPVCVDINQDKIINQKDIDLLKYYVGLGNSAYKARLDINNDGKLSQEDIDIIKNYLGQTVTGPAFGLDNPSELTFGFRAGAVIVKYKKGIATAAKSAASSKYNLVHKNSFKLINADQYTVPVGNVENLQKEIAKEPGVEKVYKDHAVEWLSDPLWDNQWGLRKIKIPETWYTETIGRASDPVKVGLLDTGVDVNHPDLQQNISPFRFYPNLNGTDVTDVTDEVGHGTTMAGIIGATVDNGIGIAGTNHFVEILPAKLGGGEPAWSETNVALAFEWLMYRVQVINMSFGMGYLDENIYLPNEYLRQAREDYAITLVGAAGNDGRTDCQWPARNSNVICVGATDQNDALCTSSSGQTDADILAPGKDIISTSIPGPYGENYTTIGGCWSSPAAAYVSGVAALCRAVQPLPKSNEVIRADLSCKNMVNQGYGRVDAWATLWYKNCHRFDFDNPPDNKIGVNDLQGMFFSYYSLYNSKYDVWPVGGDGRVSDPDVLVMLARTPLDCPPR</sequence>
<comment type="similarity">
    <text evidence="1 5">Belongs to the peptidase S8 family.</text>
</comment>
<keyword evidence="2 5" id="KW-0645">Protease</keyword>
<evidence type="ECO:0000313" key="9">
    <source>
        <dbReference type="Proteomes" id="UP000179227"/>
    </source>
</evidence>
<dbReference type="GO" id="GO:0004553">
    <property type="term" value="F:hydrolase activity, hydrolyzing O-glycosyl compounds"/>
    <property type="evidence" value="ECO:0007669"/>
    <property type="project" value="InterPro"/>
</dbReference>
<dbReference type="InterPro" id="IPR023827">
    <property type="entry name" value="Peptidase_S8_Asp-AS"/>
</dbReference>
<dbReference type="PROSITE" id="PS51892">
    <property type="entry name" value="SUBTILASE"/>
    <property type="match status" value="1"/>
</dbReference>
<dbReference type="Gene3D" id="3.40.50.200">
    <property type="entry name" value="Peptidase S8/S53 domain"/>
    <property type="match status" value="1"/>
</dbReference>
<accession>A0A1F5HWV5</accession>
<evidence type="ECO:0000313" key="8">
    <source>
        <dbReference type="EMBL" id="OGE08641.1"/>
    </source>
</evidence>
<keyword evidence="6" id="KW-1133">Transmembrane helix</keyword>
<organism evidence="8 9">
    <name type="scientific">Candidatus Curtissbacteria bacterium RIFCSPLOWO2_01_FULL_42_26</name>
    <dbReference type="NCBI Taxonomy" id="1797729"/>
    <lineage>
        <taxon>Bacteria</taxon>
        <taxon>Candidatus Curtissiibacteriota</taxon>
    </lineage>
</organism>
<dbReference type="GO" id="GO:0004252">
    <property type="term" value="F:serine-type endopeptidase activity"/>
    <property type="evidence" value="ECO:0007669"/>
    <property type="project" value="UniProtKB-UniRule"/>
</dbReference>
<dbReference type="SUPFAM" id="SSF63446">
    <property type="entry name" value="Type I dockerin domain"/>
    <property type="match status" value="1"/>
</dbReference>
<dbReference type="GO" id="GO:0006508">
    <property type="term" value="P:proteolysis"/>
    <property type="evidence" value="ECO:0007669"/>
    <property type="project" value="UniProtKB-KW"/>
</dbReference>
<gene>
    <name evidence="8" type="ORF">A3A60_00640</name>
</gene>
<dbReference type="InterPro" id="IPR016134">
    <property type="entry name" value="Dockerin_dom"/>
</dbReference>
<dbReference type="InterPro" id="IPR002105">
    <property type="entry name" value="Dockerin_1_rpt"/>
</dbReference>
<keyword evidence="4 5" id="KW-0720">Serine protease</keyword>
<protein>
    <recommendedName>
        <fullName evidence="7">Dockerin domain-containing protein</fullName>
    </recommendedName>
</protein>
<feature type="active site" description="Charge relay system" evidence="5">
    <location>
        <position position="262"/>
    </location>
</feature>
<dbReference type="Gene3D" id="1.10.1330.10">
    <property type="entry name" value="Dockerin domain"/>
    <property type="match status" value="1"/>
</dbReference>
<dbReference type="PROSITE" id="PS51766">
    <property type="entry name" value="DOCKERIN"/>
    <property type="match status" value="1"/>
</dbReference>
<dbReference type="Pfam" id="PF00404">
    <property type="entry name" value="Dockerin_1"/>
    <property type="match status" value="1"/>
</dbReference>
<keyword evidence="6" id="KW-0472">Membrane</keyword>
<evidence type="ECO:0000256" key="2">
    <source>
        <dbReference type="ARBA" id="ARBA00022670"/>
    </source>
</evidence>
<dbReference type="STRING" id="1797729.A3A60_00640"/>
<dbReference type="Proteomes" id="UP000179227">
    <property type="component" value="Unassembled WGS sequence"/>
</dbReference>
<dbReference type="InterPro" id="IPR000209">
    <property type="entry name" value="Peptidase_S8/S53_dom"/>
</dbReference>
<dbReference type="EMBL" id="MFBS01000034">
    <property type="protein sequence ID" value="OGE08641.1"/>
    <property type="molecule type" value="Genomic_DNA"/>
</dbReference>
<dbReference type="CDD" id="cd14256">
    <property type="entry name" value="Dockerin_I"/>
    <property type="match status" value="1"/>
</dbReference>
<keyword evidence="6" id="KW-0812">Transmembrane</keyword>
<dbReference type="PRINTS" id="PR00723">
    <property type="entry name" value="SUBTILISIN"/>
</dbReference>
<dbReference type="Pfam" id="PF00082">
    <property type="entry name" value="Peptidase_S8"/>
    <property type="match status" value="1"/>
</dbReference>
<dbReference type="PROSITE" id="PS00136">
    <property type="entry name" value="SUBTILASE_ASP"/>
    <property type="match status" value="1"/>
</dbReference>
<feature type="active site" description="Charge relay system" evidence="5">
    <location>
        <position position="299"/>
    </location>
</feature>
<evidence type="ECO:0000256" key="1">
    <source>
        <dbReference type="ARBA" id="ARBA00011073"/>
    </source>
</evidence>
<dbReference type="PANTHER" id="PTHR43806">
    <property type="entry name" value="PEPTIDASE S8"/>
    <property type="match status" value="1"/>
</dbReference>
<dbReference type="AlphaFoldDB" id="A0A1F5HWV5"/>
<dbReference type="InterPro" id="IPR036439">
    <property type="entry name" value="Dockerin_dom_sf"/>
</dbReference>
<dbReference type="SUPFAM" id="SSF52743">
    <property type="entry name" value="Subtilisin-like"/>
    <property type="match status" value="1"/>
</dbReference>
<feature type="active site" description="Charge relay system" evidence="5">
    <location>
        <position position="462"/>
    </location>
</feature>
<dbReference type="InterPro" id="IPR050131">
    <property type="entry name" value="Peptidase_S8_subtilisin-like"/>
</dbReference>
<keyword evidence="3 5" id="KW-0378">Hydrolase</keyword>
<feature type="transmembrane region" description="Helical" evidence="6">
    <location>
        <begin position="12"/>
        <end position="34"/>
    </location>
</feature>
<dbReference type="InterPro" id="IPR036852">
    <property type="entry name" value="Peptidase_S8/S53_dom_sf"/>
</dbReference>
<proteinExistence type="inferred from homology"/>
<dbReference type="PROSITE" id="PS00018">
    <property type="entry name" value="EF_HAND_1"/>
    <property type="match status" value="1"/>
</dbReference>
<dbReference type="GO" id="GO:0000272">
    <property type="term" value="P:polysaccharide catabolic process"/>
    <property type="evidence" value="ECO:0007669"/>
    <property type="project" value="InterPro"/>
</dbReference>
<dbReference type="PANTHER" id="PTHR43806:SF11">
    <property type="entry name" value="CEREVISIN-RELATED"/>
    <property type="match status" value="1"/>
</dbReference>
<evidence type="ECO:0000256" key="4">
    <source>
        <dbReference type="ARBA" id="ARBA00022825"/>
    </source>
</evidence>
<evidence type="ECO:0000259" key="7">
    <source>
        <dbReference type="PROSITE" id="PS51766"/>
    </source>
</evidence>
<name>A0A1F5HWV5_9BACT</name>
<evidence type="ECO:0000256" key="6">
    <source>
        <dbReference type="SAM" id="Phobius"/>
    </source>
</evidence>
<feature type="domain" description="Dockerin" evidence="7">
    <location>
        <begin position="74"/>
        <end position="139"/>
    </location>
</feature>
<dbReference type="InterPro" id="IPR015500">
    <property type="entry name" value="Peptidase_S8_subtilisin-rel"/>
</dbReference>